<dbReference type="AlphaFoldDB" id="K8EGM1"/>
<name>K8EGM1_9CHLO</name>
<evidence type="ECO:0000313" key="7">
    <source>
        <dbReference type="Proteomes" id="UP000198341"/>
    </source>
</evidence>
<evidence type="ECO:0000256" key="1">
    <source>
        <dbReference type="ARBA" id="ARBA00004141"/>
    </source>
</evidence>
<dbReference type="SUPFAM" id="SSF103506">
    <property type="entry name" value="Mitochondrial carrier"/>
    <property type="match status" value="1"/>
</dbReference>
<dbReference type="GO" id="GO:0016020">
    <property type="term" value="C:membrane"/>
    <property type="evidence" value="ECO:0007669"/>
    <property type="project" value="UniProtKB-SubCell"/>
</dbReference>
<dbReference type="Pfam" id="PF00153">
    <property type="entry name" value="Mito_carr"/>
    <property type="match status" value="2"/>
</dbReference>
<evidence type="ECO:0000313" key="6">
    <source>
        <dbReference type="EMBL" id="CCO17171.1"/>
    </source>
</evidence>
<sequence length="411" mass="44394">MHCLGFKYPVRKKKRIFSSNCPLSHSSSHHRFTHISLTHARKNKRKMATQRKTAVVIRAQKTQLPNLSISNLAAKKQEEPKKVNFGEVMKKASQKAFRGGVAGFAAGVIQVGSFMWMRTTMNYQYANGGTLGNALKTLYKEGGIKRFYRGLPYAIIQNPMSRFGDTAANTGILAALEAFYPQMPVPVMTGFASAGGASWRIFLTPVDTFKTTLQVQGSGALELLKNKVKQGGVGVLYSGAAANFAANWVGNYPWFATFNYLQANVPKMDGTAGLARNAAIGATASIVSDCVSNSLRVVKTVKQTNADASLGYGDVVKQIIAKDGVKGLFGRGLQTRMLTNVMQSMVFSVFWKAIEKSLNDRAAAKASAQAKGGKKKKASFTMAHADAFGLPPLMKRSIARDCEAANGLIVA</sequence>
<feature type="repeat" description="Solcar" evidence="4">
    <location>
        <begin position="184"/>
        <end position="264"/>
    </location>
</feature>
<comment type="subcellular location">
    <subcellularLocation>
        <location evidence="1">Membrane</location>
        <topology evidence="1">Multi-pass membrane protein</topology>
    </subcellularLocation>
</comment>
<keyword evidence="3 4" id="KW-0472">Membrane</keyword>
<keyword evidence="7" id="KW-1185">Reference proteome</keyword>
<dbReference type="PANTHER" id="PTHR47567:SF1">
    <property type="entry name" value="NAD-DEPENDENT EPIMERASE_DEHYDRATASE DOMAIN-CONTAINING PROTEIN"/>
    <property type="match status" value="1"/>
</dbReference>
<keyword evidence="5" id="KW-0813">Transport</keyword>
<dbReference type="GeneID" id="19015304"/>
<dbReference type="KEGG" id="bpg:Bathy06g03240"/>
<evidence type="ECO:0000256" key="4">
    <source>
        <dbReference type="PROSITE-ProRule" id="PRU00282"/>
    </source>
</evidence>
<dbReference type="InterPro" id="IPR023395">
    <property type="entry name" value="MCP_dom_sf"/>
</dbReference>
<proteinExistence type="inferred from homology"/>
<keyword evidence="2 4" id="KW-0812">Transmembrane</keyword>
<gene>
    <name evidence="6" type="ORF">Bathy06g03240</name>
</gene>
<dbReference type="EMBL" id="FO082273">
    <property type="protein sequence ID" value="CCO17171.1"/>
    <property type="molecule type" value="Genomic_DNA"/>
</dbReference>
<dbReference type="Gene3D" id="1.50.40.10">
    <property type="entry name" value="Mitochondrial carrier domain"/>
    <property type="match status" value="1"/>
</dbReference>
<evidence type="ECO:0000256" key="2">
    <source>
        <dbReference type="ARBA" id="ARBA00022692"/>
    </source>
</evidence>
<dbReference type="eggNOG" id="ENOG502QU7F">
    <property type="taxonomic scope" value="Eukaryota"/>
</dbReference>
<evidence type="ECO:0008006" key="8">
    <source>
        <dbReference type="Google" id="ProtNLM"/>
    </source>
</evidence>
<comment type="similarity">
    <text evidence="5">Belongs to the mitochondrial carrier (TC 2.A.29) family.</text>
</comment>
<dbReference type="OrthoDB" id="409948at2759"/>
<accession>K8EGM1</accession>
<dbReference type="PROSITE" id="PS50920">
    <property type="entry name" value="SOLCAR"/>
    <property type="match status" value="1"/>
</dbReference>
<evidence type="ECO:0000256" key="3">
    <source>
        <dbReference type="ARBA" id="ARBA00023136"/>
    </source>
</evidence>
<dbReference type="Proteomes" id="UP000198341">
    <property type="component" value="Chromosome 6"/>
</dbReference>
<organism evidence="6 7">
    <name type="scientific">Bathycoccus prasinos</name>
    <dbReference type="NCBI Taxonomy" id="41875"/>
    <lineage>
        <taxon>Eukaryota</taxon>
        <taxon>Viridiplantae</taxon>
        <taxon>Chlorophyta</taxon>
        <taxon>Mamiellophyceae</taxon>
        <taxon>Mamiellales</taxon>
        <taxon>Bathycoccaceae</taxon>
        <taxon>Bathycoccus</taxon>
    </lineage>
</organism>
<dbReference type="PANTHER" id="PTHR47567">
    <property type="entry name" value="MITOCHONDRIAL SUBSTRATE/SOLUTE CARRIER"/>
    <property type="match status" value="1"/>
</dbReference>
<dbReference type="RefSeq" id="XP_007512571.1">
    <property type="nucleotide sequence ID" value="XM_007512509.1"/>
</dbReference>
<reference evidence="6 7" key="1">
    <citation type="submission" date="2011-10" db="EMBL/GenBank/DDBJ databases">
        <authorList>
            <person name="Genoscope - CEA"/>
        </authorList>
    </citation>
    <scope>NUCLEOTIDE SEQUENCE [LARGE SCALE GENOMIC DNA]</scope>
    <source>
        <strain evidence="6 7">RCC 1105</strain>
    </source>
</reference>
<protein>
    <recommendedName>
        <fullName evidence="8">Mitochondrial carrier family</fullName>
    </recommendedName>
</protein>
<dbReference type="InterPro" id="IPR018108">
    <property type="entry name" value="MCP_transmembrane"/>
</dbReference>
<evidence type="ECO:0000256" key="5">
    <source>
        <dbReference type="RuleBase" id="RU000488"/>
    </source>
</evidence>